<dbReference type="EMBL" id="JACHEO010000002">
    <property type="protein sequence ID" value="MBB5347072.1"/>
    <property type="molecule type" value="Genomic_DNA"/>
</dbReference>
<keyword evidence="2" id="KW-1185">Reference proteome</keyword>
<comment type="caution">
    <text evidence="1">The sequence shown here is derived from an EMBL/GenBank/DDBJ whole genome shotgun (WGS) entry which is preliminary data.</text>
</comment>
<evidence type="ECO:0000313" key="2">
    <source>
        <dbReference type="Proteomes" id="UP000539642"/>
    </source>
</evidence>
<evidence type="ECO:0000313" key="1">
    <source>
        <dbReference type="EMBL" id="MBB5347072.1"/>
    </source>
</evidence>
<sequence>MLEEIFERLPEVFVPGVVDAPVSFYFTLGETKRTVVVSPDACRVETGKTVENADCVCKTSPEFFLRIWQDDYRPGMKDFFSGTIKSNNPGALQSFLRCFGKKA</sequence>
<dbReference type="AlphaFoldDB" id="A0A840UMR9"/>
<accession>A0A840UMR9</accession>
<dbReference type="RefSeq" id="WP_183348488.1">
    <property type="nucleotide sequence ID" value="NZ_JACHEO010000002.1"/>
</dbReference>
<reference evidence="1 2" key="1">
    <citation type="submission" date="2020-08" db="EMBL/GenBank/DDBJ databases">
        <title>Genomic Encyclopedia of Type Strains, Phase IV (KMG-IV): sequencing the most valuable type-strain genomes for metagenomic binning, comparative biology and taxonomic classification.</title>
        <authorList>
            <person name="Goeker M."/>
        </authorList>
    </citation>
    <scope>NUCLEOTIDE SEQUENCE [LARGE SCALE GENOMIC DNA]</scope>
    <source>
        <strain evidence="1 2">DSM 28570</strain>
    </source>
</reference>
<proteinExistence type="predicted"/>
<dbReference type="Proteomes" id="UP000539642">
    <property type="component" value="Unassembled WGS sequence"/>
</dbReference>
<organism evidence="1 2">
    <name type="scientific">Desulfoprunum benzoelyticum</name>
    <dbReference type="NCBI Taxonomy" id="1506996"/>
    <lineage>
        <taxon>Bacteria</taxon>
        <taxon>Pseudomonadati</taxon>
        <taxon>Thermodesulfobacteriota</taxon>
        <taxon>Desulfobulbia</taxon>
        <taxon>Desulfobulbales</taxon>
        <taxon>Desulfobulbaceae</taxon>
        <taxon>Desulfoprunum</taxon>
    </lineage>
</organism>
<dbReference type="SUPFAM" id="SSF55718">
    <property type="entry name" value="SCP-like"/>
    <property type="match status" value="1"/>
</dbReference>
<gene>
    <name evidence="1" type="ORF">HNQ81_000782</name>
</gene>
<dbReference type="InterPro" id="IPR036527">
    <property type="entry name" value="SCP2_sterol-bd_dom_sf"/>
</dbReference>
<dbReference type="Gene3D" id="3.30.1050.10">
    <property type="entry name" value="SCP2 sterol-binding domain"/>
    <property type="match status" value="1"/>
</dbReference>
<protein>
    <submittedName>
        <fullName evidence="1">Putative sterol carrier protein</fullName>
    </submittedName>
</protein>
<name>A0A840UMR9_9BACT</name>